<proteinExistence type="predicted"/>
<accession>A0A6A0AJI2</accession>
<dbReference type="EMBL" id="BLLF01007759">
    <property type="protein sequence ID" value="GFH33100.1"/>
    <property type="molecule type" value="Genomic_DNA"/>
</dbReference>
<keyword evidence="2" id="KW-1185">Reference proteome</keyword>
<dbReference type="Proteomes" id="UP000485058">
    <property type="component" value="Unassembled WGS sequence"/>
</dbReference>
<comment type="caution">
    <text evidence="1">The sequence shown here is derived from an EMBL/GenBank/DDBJ whole genome shotgun (WGS) entry which is preliminary data.</text>
</comment>
<gene>
    <name evidence="1" type="ORF">HaLaN_32419</name>
</gene>
<dbReference type="AlphaFoldDB" id="A0A6A0AJI2"/>
<evidence type="ECO:0000313" key="2">
    <source>
        <dbReference type="Proteomes" id="UP000485058"/>
    </source>
</evidence>
<protein>
    <submittedName>
        <fullName evidence="1">Uncharacterized protein</fullName>
    </submittedName>
</protein>
<organism evidence="1 2">
    <name type="scientific">Haematococcus lacustris</name>
    <name type="common">Green alga</name>
    <name type="synonym">Haematococcus pluvialis</name>
    <dbReference type="NCBI Taxonomy" id="44745"/>
    <lineage>
        <taxon>Eukaryota</taxon>
        <taxon>Viridiplantae</taxon>
        <taxon>Chlorophyta</taxon>
        <taxon>core chlorophytes</taxon>
        <taxon>Chlorophyceae</taxon>
        <taxon>CS clade</taxon>
        <taxon>Chlamydomonadales</taxon>
        <taxon>Haematococcaceae</taxon>
        <taxon>Haematococcus</taxon>
    </lineage>
</organism>
<sequence length="169" mass="18419">MGCFYKFSMKPFWGNEEFRRALRVNRVCYAPTFGCTIPSVHNTQRGLSSGQRLSIALWYLASGSTMQTVAGVMHCSIATVWRAVHDVVFAIVHVMHDQVRMPDTLEQMQQNAAKFFARGVGIGGTPTGIPQIFAAVGSHLASLQLLTALTLLAVIGVCANSTTARVFVQ</sequence>
<name>A0A6A0AJI2_HAELA</name>
<reference evidence="1 2" key="1">
    <citation type="submission" date="2020-02" db="EMBL/GenBank/DDBJ databases">
        <title>Draft genome sequence of Haematococcus lacustris strain NIES-144.</title>
        <authorList>
            <person name="Morimoto D."/>
            <person name="Nakagawa S."/>
            <person name="Yoshida T."/>
            <person name="Sawayama S."/>
        </authorList>
    </citation>
    <scope>NUCLEOTIDE SEQUENCE [LARGE SCALE GENOMIC DNA]</scope>
    <source>
        <strain evidence="1 2">NIES-144</strain>
    </source>
</reference>
<evidence type="ECO:0000313" key="1">
    <source>
        <dbReference type="EMBL" id="GFH33100.1"/>
    </source>
</evidence>